<dbReference type="Proteomes" id="UP000214746">
    <property type="component" value="Unassembled WGS sequence"/>
</dbReference>
<evidence type="ECO:0000313" key="2">
    <source>
        <dbReference type="Proteomes" id="UP000214746"/>
    </source>
</evidence>
<accession>A0A2W1P1Q8</accession>
<name>A0A2W1P1Q8_PAEXE</name>
<dbReference type="EMBL" id="NHRJ02000002">
    <property type="protein sequence ID" value="PZE21692.1"/>
    <property type="molecule type" value="Genomic_DNA"/>
</dbReference>
<proteinExistence type="predicted"/>
<keyword evidence="2" id="KW-1185">Reference proteome</keyword>
<sequence>MKYTVQYVPISKIMPGPVGKLTKRTHELRKAAQDCMHLLIVRKNKKNKGYIIVSGHNHYEYLKRHTRNKLVPCLVDGNKLLLTLSTLVSRLQLPMLPNDARDMIPTGSSWTIIKSFLKQEPRFRRLSRRQQIRVLRLGLQYKSTTLSAMRAKVDDLLR</sequence>
<comment type="caution">
    <text evidence="1">The sequence shown here is derived from an EMBL/GenBank/DDBJ whole genome shotgun (WGS) entry which is preliminary data.</text>
</comment>
<organism evidence="1 2">
    <name type="scientific">Paenibacillus xerothermodurans</name>
    <dbReference type="NCBI Taxonomy" id="1977292"/>
    <lineage>
        <taxon>Bacteria</taxon>
        <taxon>Bacillati</taxon>
        <taxon>Bacillota</taxon>
        <taxon>Bacilli</taxon>
        <taxon>Bacillales</taxon>
        <taxon>Paenibacillaceae</taxon>
        <taxon>Paenibacillus</taxon>
    </lineage>
</organism>
<evidence type="ECO:0000313" key="1">
    <source>
        <dbReference type="EMBL" id="PZE21692.1"/>
    </source>
</evidence>
<dbReference type="RefSeq" id="WP_089198834.1">
    <property type="nucleotide sequence ID" value="NZ_NHRJ02000002.1"/>
</dbReference>
<reference evidence="1" key="1">
    <citation type="submission" date="2018-06" db="EMBL/GenBank/DDBJ databases">
        <title>Paenibacillus xerothermodurans sp. nov. an extremely dry heat resistant spore forming bacterium isolated from the soil of Cape Canaveral, Florida.</title>
        <authorList>
            <person name="Seuylemezian A."/>
            <person name="Kaur N."/>
            <person name="Patil P."/>
            <person name="Patil P."/>
            <person name="Mayilraj S."/>
            <person name="Vaishampayan P."/>
        </authorList>
    </citation>
    <scope>NUCLEOTIDE SEQUENCE [LARGE SCALE GENOMIC DNA]</scope>
    <source>
        <strain evidence="1">ATCC 27380</strain>
    </source>
</reference>
<gene>
    <name evidence="1" type="ORF">CBW46_004530</name>
</gene>
<dbReference type="OrthoDB" id="2989488at2"/>
<dbReference type="AlphaFoldDB" id="A0A2W1P1Q8"/>
<protein>
    <submittedName>
        <fullName evidence="1">Uncharacterized protein</fullName>
    </submittedName>
</protein>